<evidence type="ECO:0000313" key="7">
    <source>
        <dbReference type="Proteomes" id="UP001172082"/>
    </source>
</evidence>
<evidence type="ECO:0000313" key="6">
    <source>
        <dbReference type="EMBL" id="MDN5202671.1"/>
    </source>
</evidence>
<dbReference type="InterPro" id="IPR016032">
    <property type="entry name" value="Sig_transdc_resp-reg_C-effctor"/>
</dbReference>
<dbReference type="PANTHER" id="PTHR44688">
    <property type="entry name" value="DNA-BINDING TRANSCRIPTIONAL ACTIVATOR DEVR_DOSR"/>
    <property type="match status" value="1"/>
</dbReference>
<keyword evidence="7" id="KW-1185">Reference proteome</keyword>
<dbReference type="PROSITE" id="PS00622">
    <property type="entry name" value="HTH_LUXR_1"/>
    <property type="match status" value="1"/>
</dbReference>
<feature type="transmembrane region" description="Helical" evidence="4">
    <location>
        <begin position="37"/>
        <end position="55"/>
    </location>
</feature>
<evidence type="ECO:0000256" key="1">
    <source>
        <dbReference type="ARBA" id="ARBA00023015"/>
    </source>
</evidence>
<sequence>MRQTILIFSCLSVAILLLFELSKLSLMSPKGINDIYIVISGGLFIAIGFLINRLMHKDVSKTNRIGAIEVLPTKTDLSKQEHRVLILMANGLSNIEIAESLFISESTVKTHVSRILSKLRAKRRTEAIKIGRDLNII</sequence>
<evidence type="ECO:0000256" key="3">
    <source>
        <dbReference type="ARBA" id="ARBA00023163"/>
    </source>
</evidence>
<dbReference type="SMART" id="SM00421">
    <property type="entry name" value="HTH_LUXR"/>
    <property type="match status" value="1"/>
</dbReference>
<keyword evidence="4" id="KW-0472">Membrane</keyword>
<keyword evidence="2" id="KW-0238">DNA-binding</keyword>
<keyword evidence="1" id="KW-0805">Transcription regulation</keyword>
<organism evidence="6 7">
    <name type="scientific">Splendidivirga corallicola</name>
    <dbReference type="NCBI Taxonomy" id="3051826"/>
    <lineage>
        <taxon>Bacteria</taxon>
        <taxon>Pseudomonadati</taxon>
        <taxon>Bacteroidota</taxon>
        <taxon>Cytophagia</taxon>
        <taxon>Cytophagales</taxon>
        <taxon>Splendidivirgaceae</taxon>
        <taxon>Splendidivirga</taxon>
    </lineage>
</organism>
<dbReference type="PANTHER" id="PTHR44688:SF16">
    <property type="entry name" value="DNA-BINDING TRANSCRIPTIONAL ACTIVATOR DEVR_DOSR"/>
    <property type="match status" value="1"/>
</dbReference>
<dbReference type="SUPFAM" id="SSF46894">
    <property type="entry name" value="C-terminal effector domain of the bipartite response regulators"/>
    <property type="match status" value="1"/>
</dbReference>
<keyword evidence="4" id="KW-1133">Transmembrane helix</keyword>
<dbReference type="PROSITE" id="PS50043">
    <property type="entry name" value="HTH_LUXR_2"/>
    <property type="match status" value="1"/>
</dbReference>
<evidence type="ECO:0000256" key="2">
    <source>
        <dbReference type="ARBA" id="ARBA00023125"/>
    </source>
</evidence>
<keyword evidence="4" id="KW-0812">Transmembrane</keyword>
<gene>
    <name evidence="6" type="ORF">QQ008_14880</name>
</gene>
<proteinExistence type="predicted"/>
<keyword evidence="3" id="KW-0804">Transcription</keyword>
<feature type="domain" description="HTH luxR-type" evidence="5">
    <location>
        <begin position="70"/>
        <end position="135"/>
    </location>
</feature>
<dbReference type="Pfam" id="PF00196">
    <property type="entry name" value="GerE"/>
    <property type="match status" value="1"/>
</dbReference>
<reference evidence="6" key="1">
    <citation type="submission" date="2023-06" db="EMBL/GenBank/DDBJ databases">
        <title>Genomic of Parafulvivirga corallium.</title>
        <authorList>
            <person name="Wang G."/>
        </authorList>
    </citation>
    <scope>NUCLEOTIDE SEQUENCE</scope>
    <source>
        <strain evidence="6">BMA10</strain>
    </source>
</reference>
<name>A0ABT8KPK2_9BACT</name>
<dbReference type="InterPro" id="IPR000792">
    <property type="entry name" value="Tscrpt_reg_LuxR_C"/>
</dbReference>
<dbReference type="PRINTS" id="PR00038">
    <property type="entry name" value="HTHLUXR"/>
</dbReference>
<accession>A0ABT8KPK2</accession>
<dbReference type="Proteomes" id="UP001172082">
    <property type="component" value="Unassembled WGS sequence"/>
</dbReference>
<evidence type="ECO:0000259" key="5">
    <source>
        <dbReference type="PROSITE" id="PS50043"/>
    </source>
</evidence>
<evidence type="ECO:0000256" key="4">
    <source>
        <dbReference type="SAM" id="Phobius"/>
    </source>
</evidence>
<dbReference type="RefSeq" id="WP_346752693.1">
    <property type="nucleotide sequence ID" value="NZ_JAUJEA010000005.1"/>
</dbReference>
<dbReference type="EMBL" id="JAUJEA010000005">
    <property type="protein sequence ID" value="MDN5202671.1"/>
    <property type="molecule type" value="Genomic_DNA"/>
</dbReference>
<comment type="caution">
    <text evidence="6">The sequence shown here is derived from an EMBL/GenBank/DDBJ whole genome shotgun (WGS) entry which is preliminary data.</text>
</comment>
<dbReference type="InterPro" id="IPR036388">
    <property type="entry name" value="WH-like_DNA-bd_sf"/>
</dbReference>
<protein>
    <submittedName>
        <fullName evidence="6">LuxR C-terminal-related transcriptional regulator</fullName>
    </submittedName>
</protein>
<dbReference type="Gene3D" id="1.10.10.10">
    <property type="entry name" value="Winged helix-like DNA-binding domain superfamily/Winged helix DNA-binding domain"/>
    <property type="match status" value="1"/>
</dbReference>
<dbReference type="CDD" id="cd06170">
    <property type="entry name" value="LuxR_C_like"/>
    <property type="match status" value="1"/>
</dbReference>